<evidence type="ECO:0000259" key="9">
    <source>
        <dbReference type="Pfam" id="PF12161"/>
    </source>
</evidence>
<dbReference type="Pfam" id="PF12161">
    <property type="entry name" value="HsdM_N"/>
    <property type="match status" value="1"/>
</dbReference>
<dbReference type="InterPro" id="IPR003356">
    <property type="entry name" value="DNA_methylase_A-5"/>
</dbReference>
<dbReference type="PATRIC" id="fig|243090.15.peg.5199"/>
<evidence type="ECO:0000256" key="7">
    <source>
        <dbReference type="ARBA" id="ARBA00047942"/>
    </source>
</evidence>
<dbReference type="InterPro" id="IPR038333">
    <property type="entry name" value="T1MK-like_N_sf"/>
</dbReference>
<name>Q7UK97_RHOBA</name>
<dbReference type="OrthoDB" id="9814572at2"/>
<dbReference type="AlphaFoldDB" id="Q7UK97"/>
<keyword evidence="4 10" id="KW-0808">Transferase</keyword>
<dbReference type="PROSITE" id="PS00092">
    <property type="entry name" value="N6_MTASE"/>
    <property type="match status" value="1"/>
</dbReference>
<dbReference type="InParanoid" id="Q7UK97"/>
<dbReference type="REBASE" id="7229">
    <property type="entry name" value="M.RbaORF10768P"/>
</dbReference>
<dbReference type="InterPro" id="IPR029063">
    <property type="entry name" value="SAM-dependent_MTases_sf"/>
</dbReference>
<gene>
    <name evidence="10" type="primary">hsdM</name>
    <name evidence="10" type="ordered locus">RB10768</name>
</gene>
<proteinExistence type="inferred from homology"/>
<dbReference type="PANTHER" id="PTHR42933:SF4">
    <property type="entry name" value="TYPE I RESTRICTION ENZYME ECOKI METHYLASE SUBUNIT"/>
    <property type="match status" value="1"/>
</dbReference>
<dbReference type="KEGG" id="rba:RB10768"/>
<feature type="domain" description="N6 adenine-specific DNA methyltransferase N-terminal" evidence="9">
    <location>
        <begin position="9"/>
        <end position="108"/>
    </location>
</feature>
<evidence type="ECO:0000259" key="8">
    <source>
        <dbReference type="Pfam" id="PF02384"/>
    </source>
</evidence>
<comment type="similarity">
    <text evidence="1">Belongs to the N(4)/N(6)-methyltransferase family.</text>
</comment>
<keyword evidence="3 10" id="KW-0489">Methyltransferase</keyword>
<dbReference type="GO" id="GO:0009007">
    <property type="term" value="F:site-specific DNA-methyltransferase (adenine-specific) activity"/>
    <property type="evidence" value="ECO:0007669"/>
    <property type="project" value="UniProtKB-EC"/>
</dbReference>
<keyword evidence="5" id="KW-0949">S-adenosyl-L-methionine</keyword>
<dbReference type="GO" id="GO:0008170">
    <property type="term" value="F:N-methyltransferase activity"/>
    <property type="evidence" value="ECO:0000318"/>
    <property type="project" value="GO_Central"/>
</dbReference>
<dbReference type="PRINTS" id="PR00507">
    <property type="entry name" value="N12N6MTFRASE"/>
</dbReference>
<reference evidence="10 11" key="1">
    <citation type="journal article" date="2003" name="Proc. Natl. Acad. Sci. U.S.A.">
        <title>Complete genome sequence of the marine planctomycete Pirellula sp. strain 1.</title>
        <authorList>
            <person name="Gloeckner F.O."/>
            <person name="Kube M."/>
            <person name="Bauer M."/>
            <person name="Teeling H."/>
            <person name="Lombardot T."/>
            <person name="Ludwig W."/>
            <person name="Gade D."/>
            <person name="Beck A."/>
            <person name="Borzym K."/>
            <person name="Heitmann K."/>
            <person name="Rabus R."/>
            <person name="Schlesner H."/>
            <person name="Amann R."/>
            <person name="Reinhardt R."/>
        </authorList>
    </citation>
    <scope>NUCLEOTIDE SEQUENCE [LARGE SCALE GENOMIC DNA]</scope>
    <source>
        <strain evidence="11">DSM 10527 / NCIMB 13988 / SH1</strain>
    </source>
</reference>
<dbReference type="GO" id="GO:0032259">
    <property type="term" value="P:methylation"/>
    <property type="evidence" value="ECO:0007669"/>
    <property type="project" value="UniProtKB-KW"/>
</dbReference>
<dbReference type="FunCoup" id="Q7UK97">
    <property type="interactions" value="219"/>
</dbReference>
<dbReference type="eggNOG" id="COG0286">
    <property type="taxonomic scope" value="Bacteria"/>
</dbReference>
<dbReference type="EnsemblBacteria" id="CAD76984">
    <property type="protein sequence ID" value="CAD76984"/>
    <property type="gene ID" value="RB10768"/>
</dbReference>
<evidence type="ECO:0000256" key="1">
    <source>
        <dbReference type="ARBA" id="ARBA00006594"/>
    </source>
</evidence>
<evidence type="ECO:0000256" key="3">
    <source>
        <dbReference type="ARBA" id="ARBA00022603"/>
    </source>
</evidence>
<sequence length="507" mass="56055">MNTNDIVGKLWSLCHVLRDDGITYQDYVNELSFLLFLKMMQETGQESELPDGYRWSDLESKDGVEQLAFYRAMLVHLGTEGSPRVQSVFADANTSLRQPKNLSKLVQDLDELDWYVAREEGLGDMYEGLLERNASEKKSGAGQYFTPRPLIECMVNCMRPQPGEVIQDPAAGTGGFLIAAHQYICNQTDDLFDLDADEQVFQKQQAYHAVELVPDTHRLLVMNCMLHGVGGHLASGDSMGSIGQNLPNADVILTNPPFGTKRGGGKPTRDDFTFVTGNKQLAFLQHIYRGLKPGGRAAVVLPDNVLFEEGVGTRIRADLMDKCNLHTILRLPTGIFYAQGVKTNVLFFTRGKTDTGNTKQTWVYDLRTNMPAFGKRTPLTHGHFAEFEKCYGKKADGTSKRTEKTGGKKTCPALYEDDTVHEGEESRFRVFSRDFVRERGDNLDISWLQDDSAGGSGSELAEPDEIAAMIRERLGEALAEMDALAELLEPASLASSGSGGLGSEGRE</sequence>
<evidence type="ECO:0000256" key="6">
    <source>
        <dbReference type="ARBA" id="ARBA00022747"/>
    </source>
</evidence>
<comment type="catalytic activity">
    <reaction evidence="7">
        <text>a 2'-deoxyadenosine in DNA + S-adenosyl-L-methionine = an N(6)-methyl-2'-deoxyadenosine in DNA + S-adenosyl-L-homocysteine + H(+)</text>
        <dbReference type="Rhea" id="RHEA:15197"/>
        <dbReference type="Rhea" id="RHEA-COMP:12418"/>
        <dbReference type="Rhea" id="RHEA-COMP:12419"/>
        <dbReference type="ChEBI" id="CHEBI:15378"/>
        <dbReference type="ChEBI" id="CHEBI:57856"/>
        <dbReference type="ChEBI" id="CHEBI:59789"/>
        <dbReference type="ChEBI" id="CHEBI:90615"/>
        <dbReference type="ChEBI" id="CHEBI:90616"/>
        <dbReference type="EC" id="2.1.1.72"/>
    </reaction>
</comment>
<feature type="domain" description="DNA methylase adenine-specific" evidence="8">
    <location>
        <begin position="120"/>
        <end position="396"/>
    </location>
</feature>
<accession>Q7UK97</accession>
<evidence type="ECO:0000313" key="10">
    <source>
        <dbReference type="EMBL" id="CAD76984.1"/>
    </source>
</evidence>
<dbReference type="EMBL" id="BX294152">
    <property type="protein sequence ID" value="CAD76984.1"/>
    <property type="molecule type" value="Genomic_DNA"/>
</dbReference>
<organism evidence="10 11">
    <name type="scientific">Rhodopirellula baltica (strain DSM 10527 / NCIMB 13988 / SH1)</name>
    <dbReference type="NCBI Taxonomy" id="243090"/>
    <lineage>
        <taxon>Bacteria</taxon>
        <taxon>Pseudomonadati</taxon>
        <taxon>Planctomycetota</taxon>
        <taxon>Planctomycetia</taxon>
        <taxon>Pirellulales</taxon>
        <taxon>Pirellulaceae</taxon>
        <taxon>Rhodopirellula</taxon>
    </lineage>
</organism>
<evidence type="ECO:0000256" key="4">
    <source>
        <dbReference type="ARBA" id="ARBA00022679"/>
    </source>
</evidence>
<dbReference type="GO" id="GO:0009307">
    <property type="term" value="P:DNA restriction-modification system"/>
    <property type="evidence" value="ECO:0000318"/>
    <property type="project" value="GO_Central"/>
</dbReference>
<keyword evidence="11" id="KW-1185">Reference proteome</keyword>
<evidence type="ECO:0000313" key="11">
    <source>
        <dbReference type="Proteomes" id="UP000001025"/>
    </source>
</evidence>
<dbReference type="Proteomes" id="UP000001025">
    <property type="component" value="Chromosome"/>
</dbReference>
<dbReference type="HOGENOM" id="CLU_018284_2_0_0"/>
<evidence type="ECO:0000256" key="2">
    <source>
        <dbReference type="ARBA" id="ARBA00011900"/>
    </source>
</evidence>
<dbReference type="SUPFAM" id="SSF53335">
    <property type="entry name" value="S-adenosyl-L-methionine-dependent methyltransferases"/>
    <property type="match status" value="1"/>
</dbReference>
<evidence type="ECO:0000256" key="5">
    <source>
        <dbReference type="ARBA" id="ARBA00022691"/>
    </source>
</evidence>
<dbReference type="STRING" id="243090.RB10768"/>
<dbReference type="Gene3D" id="1.20.1260.30">
    <property type="match status" value="1"/>
</dbReference>
<protein>
    <recommendedName>
        <fullName evidence="2">site-specific DNA-methyltransferase (adenine-specific)</fullName>
        <ecNumber evidence="2">2.1.1.72</ecNumber>
    </recommendedName>
</protein>
<dbReference type="PANTHER" id="PTHR42933">
    <property type="entry name" value="SLR6095 PROTEIN"/>
    <property type="match status" value="1"/>
</dbReference>
<dbReference type="InterPro" id="IPR022749">
    <property type="entry name" value="D12N6_MeTrfase_N"/>
</dbReference>
<dbReference type="EC" id="2.1.1.72" evidence="2"/>
<keyword evidence="6" id="KW-0680">Restriction system</keyword>
<dbReference type="GO" id="GO:0003677">
    <property type="term" value="F:DNA binding"/>
    <property type="evidence" value="ECO:0007669"/>
    <property type="project" value="InterPro"/>
</dbReference>
<dbReference type="RefSeq" id="WP_011122925.1">
    <property type="nucleotide sequence ID" value="NC_005027.1"/>
</dbReference>
<dbReference type="InterPro" id="IPR002052">
    <property type="entry name" value="DNA_methylase_N6_adenine_CS"/>
</dbReference>
<dbReference type="Gene3D" id="3.40.50.150">
    <property type="entry name" value="Vaccinia Virus protein VP39"/>
    <property type="match status" value="1"/>
</dbReference>
<dbReference type="InterPro" id="IPR051537">
    <property type="entry name" value="DNA_Adenine_Mtase"/>
</dbReference>
<dbReference type="Pfam" id="PF02384">
    <property type="entry name" value="N6_Mtase"/>
    <property type="match status" value="1"/>
</dbReference>